<reference evidence="2 3" key="1">
    <citation type="journal article" date="2019" name="Nat. Ecol. Evol.">
        <title>Megaphylogeny resolves global patterns of mushroom evolution.</title>
        <authorList>
            <person name="Varga T."/>
            <person name="Krizsan K."/>
            <person name="Foldi C."/>
            <person name="Dima B."/>
            <person name="Sanchez-Garcia M."/>
            <person name="Sanchez-Ramirez S."/>
            <person name="Szollosi G.J."/>
            <person name="Szarkandi J.G."/>
            <person name="Papp V."/>
            <person name="Albert L."/>
            <person name="Andreopoulos W."/>
            <person name="Angelini C."/>
            <person name="Antonin V."/>
            <person name="Barry K.W."/>
            <person name="Bougher N.L."/>
            <person name="Buchanan P."/>
            <person name="Buyck B."/>
            <person name="Bense V."/>
            <person name="Catcheside P."/>
            <person name="Chovatia M."/>
            <person name="Cooper J."/>
            <person name="Damon W."/>
            <person name="Desjardin D."/>
            <person name="Finy P."/>
            <person name="Geml J."/>
            <person name="Haridas S."/>
            <person name="Hughes K."/>
            <person name="Justo A."/>
            <person name="Karasinski D."/>
            <person name="Kautmanova I."/>
            <person name="Kiss B."/>
            <person name="Kocsube S."/>
            <person name="Kotiranta H."/>
            <person name="LaButti K.M."/>
            <person name="Lechner B.E."/>
            <person name="Liimatainen K."/>
            <person name="Lipzen A."/>
            <person name="Lukacs Z."/>
            <person name="Mihaltcheva S."/>
            <person name="Morgado L.N."/>
            <person name="Niskanen T."/>
            <person name="Noordeloos M.E."/>
            <person name="Ohm R.A."/>
            <person name="Ortiz-Santana B."/>
            <person name="Ovrebo C."/>
            <person name="Racz N."/>
            <person name="Riley R."/>
            <person name="Savchenko A."/>
            <person name="Shiryaev A."/>
            <person name="Soop K."/>
            <person name="Spirin V."/>
            <person name="Szebenyi C."/>
            <person name="Tomsovsky M."/>
            <person name="Tulloss R.E."/>
            <person name="Uehling J."/>
            <person name="Grigoriev I.V."/>
            <person name="Vagvolgyi C."/>
            <person name="Papp T."/>
            <person name="Martin F.M."/>
            <person name="Miettinen O."/>
            <person name="Hibbett D.S."/>
            <person name="Nagy L.G."/>
        </authorList>
    </citation>
    <scope>NUCLEOTIDE SEQUENCE [LARGE SCALE GENOMIC DNA]</scope>
    <source>
        <strain evidence="2 3">CBS 166.37</strain>
    </source>
</reference>
<dbReference type="Gene3D" id="1.20.1280.50">
    <property type="match status" value="1"/>
</dbReference>
<dbReference type="InterPro" id="IPR036047">
    <property type="entry name" value="F-box-like_dom_sf"/>
</dbReference>
<dbReference type="Gene3D" id="3.80.10.10">
    <property type="entry name" value="Ribonuclease Inhibitor"/>
    <property type="match status" value="1"/>
</dbReference>
<gene>
    <name evidence="2" type="ORF">BDQ12DRAFT_715603</name>
</gene>
<dbReference type="SUPFAM" id="SSF81383">
    <property type="entry name" value="F-box domain"/>
    <property type="match status" value="1"/>
</dbReference>
<dbReference type="SUPFAM" id="SSF52047">
    <property type="entry name" value="RNI-like"/>
    <property type="match status" value="1"/>
</dbReference>
<dbReference type="InterPro" id="IPR032675">
    <property type="entry name" value="LRR_dom_sf"/>
</dbReference>
<dbReference type="Pfam" id="PF12937">
    <property type="entry name" value="F-box-like"/>
    <property type="match status" value="1"/>
</dbReference>
<dbReference type="STRING" id="68775.A0A5C3LMY0"/>
<feature type="domain" description="F-box" evidence="1">
    <location>
        <begin position="17"/>
        <end position="73"/>
    </location>
</feature>
<dbReference type="InterPro" id="IPR001810">
    <property type="entry name" value="F-box_dom"/>
</dbReference>
<sequence>MVYPRPPVIPAHRISAINRLPLELLAEIFVHCIPEGFVIPRYRDAPILLCRVCKHWNVVATSTPSLWASISIRYGTDERNYNLRESLIRLWLERSRQGPLDISLALRAEEWAEIETQPLFVAILKLLIREYRRWRTIEITIPKCIPPSLCVFPAGGAPLLESASINITSSHSNFRYPFSYACADIFKGSAQLRALKWQMVNLQMPALIKDLDLSVLRDLYLECSLSPSQCLQILERCPLLQSCYFENINQSSPASELPISLLTLPSLCSLTIQGQTTVDSILDLVTLPSLKSLIVSLTTMRGGIRPLQPSKLPTLISRSSSPLEKLVLDNIPIAEAELIQCLTMLPSLSVLEINDDNQYFPRLTDKIIDALGNISSENRGFICPKLEVVKFTGNVSCTDGKFSDMLMTRWKDAAVTNRVTSLKMVHVDFSDRLHQKDVAVLRELRSQGLISRFFM</sequence>
<name>A0A5C3LMY0_9AGAR</name>
<evidence type="ECO:0000313" key="3">
    <source>
        <dbReference type="Proteomes" id="UP000308652"/>
    </source>
</evidence>
<dbReference type="Proteomes" id="UP000308652">
    <property type="component" value="Unassembled WGS sequence"/>
</dbReference>
<protein>
    <recommendedName>
        <fullName evidence="1">F-box domain-containing protein</fullName>
    </recommendedName>
</protein>
<keyword evidence="3" id="KW-1185">Reference proteome</keyword>
<organism evidence="2 3">
    <name type="scientific">Crucibulum laeve</name>
    <dbReference type="NCBI Taxonomy" id="68775"/>
    <lineage>
        <taxon>Eukaryota</taxon>
        <taxon>Fungi</taxon>
        <taxon>Dikarya</taxon>
        <taxon>Basidiomycota</taxon>
        <taxon>Agaricomycotina</taxon>
        <taxon>Agaricomycetes</taxon>
        <taxon>Agaricomycetidae</taxon>
        <taxon>Agaricales</taxon>
        <taxon>Agaricineae</taxon>
        <taxon>Nidulariaceae</taxon>
        <taxon>Crucibulum</taxon>
    </lineage>
</organism>
<dbReference type="AlphaFoldDB" id="A0A5C3LMY0"/>
<evidence type="ECO:0000313" key="2">
    <source>
        <dbReference type="EMBL" id="TFK33937.1"/>
    </source>
</evidence>
<dbReference type="OrthoDB" id="2269034at2759"/>
<dbReference type="EMBL" id="ML213639">
    <property type="protein sequence ID" value="TFK33937.1"/>
    <property type="molecule type" value="Genomic_DNA"/>
</dbReference>
<proteinExistence type="predicted"/>
<evidence type="ECO:0000259" key="1">
    <source>
        <dbReference type="Pfam" id="PF12937"/>
    </source>
</evidence>
<accession>A0A5C3LMY0</accession>